<dbReference type="STRING" id="696281.Desru_3296"/>
<reference evidence="1 2" key="2">
    <citation type="journal article" date="2012" name="Stand. Genomic Sci.">
        <title>Complete genome sequence of the sulfate-reducing firmicute Desulfotomaculum ruminis type strain (DL(T)).</title>
        <authorList>
            <person name="Spring S."/>
            <person name="Visser M."/>
            <person name="Lu M."/>
            <person name="Copeland A."/>
            <person name="Lapidus A."/>
            <person name="Lucas S."/>
            <person name="Cheng J.F."/>
            <person name="Han C."/>
            <person name="Tapia R."/>
            <person name="Goodwin L.A."/>
            <person name="Pitluck S."/>
            <person name="Ivanova N."/>
            <person name="Land M."/>
            <person name="Hauser L."/>
            <person name="Larimer F."/>
            <person name="Rohde M."/>
            <person name="Goker M."/>
            <person name="Detter J.C."/>
            <person name="Kyrpides N.C."/>
            <person name="Woyke T."/>
            <person name="Schaap P.J."/>
            <person name="Plugge C.M."/>
            <person name="Muyzer G."/>
            <person name="Kuever J."/>
            <person name="Pereira I.A."/>
            <person name="Parshina S.N."/>
            <person name="Bernier-Latmani R."/>
            <person name="Stams A.J."/>
            <person name="Klenk H.P."/>
        </authorList>
    </citation>
    <scope>NUCLEOTIDE SEQUENCE [LARGE SCALE GENOMIC DNA]</scope>
    <source>
        <strain evidence="2">ATCC 23193 / DSM 2154 / NCIB 8452 / DL</strain>
    </source>
</reference>
<dbReference type="AlphaFoldDB" id="F6DK85"/>
<dbReference type="EMBL" id="CP002780">
    <property type="protein sequence ID" value="AEG61502.1"/>
    <property type="molecule type" value="Genomic_DNA"/>
</dbReference>
<evidence type="ECO:0000313" key="1">
    <source>
        <dbReference type="EMBL" id="AEG61502.1"/>
    </source>
</evidence>
<dbReference type="Pfam" id="PF20551">
    <property type="entry name" value="DUF6765"/>
    <property type="match status" value="1"/>
</dbReference>
<name>F6DK85_DESRL</name>
<dbReference type="HOGENOM" id="CLU_062570_0_0_9"/>
<gene>
    <name evidence="1" type="ordered locus">Desru_3296</name>
</gene>
<keyword evidence="2" id="KW-1185">Reference proteome</keyword>
<organism evidence="1 2">
    <name type="scientific">Desulforamulus ruminis (strain ATCC 23193 / DSM 2154 / NCIMB 8452 / DL)</name>
    <name type="common">Desulfotomaculum ruminis</name>
    <dbReference type="NCBI Taxonomy" id="696281"/>
    <lineage>
        <taxon>Bacteria</taxon>
        <taxon>Bacillati</taxon>
        <taxon>Bacillota</taxon>
        <taxon>Clostridia</taxon>
        <taxon>Eubacteriales</taxon>
        <taxon>Peptococcaceae</taxon>
        <taxon>Desulforamulus</taxon>
    </lineage>
</organism>
<dbReference type="Proteomes" id="UP000009234">
    <property type="component" value="Chromosome"/>
</dbReference>
<dbReference type="KEGG" id="dru:Desru_3296"/>
<accession>F6DK85</accession>
<reference evidence="2" key="1">
    <citation type="submission" date="2011-05" db="EMBL/GenBank/DDBJ databases">
        <title>Complete sequence of Desulfotomaculum ruminis DSM 2154.</title>
        <authorList>
            <person name="Lucas S."/>
            <person name="Copeland A."/>
            <person name="Lapidus A."/>
            <person name="Cheng J.-F."/>
            <person name="Goodwin L."/>
            <person name="Pitluck S."/>
            <person name="Lu M."/>
            <person name="Detter J.C."/>
            <person name="Han C."/>
            <person name="Tapia R."/>
            <person name="Land M."/>
            <person name="Hauser L."/>
            <person name="Kyrpides N."/>
            <person name="Ivanova N."/>
            <person name="Mikhailova N."/>
            <person name="Pagani I."/>
            <person name="Stams A.J.M."/>
            <person name="Plugge C.M."/>
            <person name="Muyzer G."/>
            <person name="Kuever J."/>
            <person name="Parshina S.N."/>
            <person name="Ivanova A.E."/>
            <person name="Nazina T.N."/>
            <person name="Brambilla E."/>
            <person name="Spring S."/>
            <person name="Klenk H.-P."/>
            <person name="Woyke T."/>
        </authorList>
    </citation>
    <scope>NUCLEOTIDE SEQUENCE [LARGE SCALE GENOMIC DNA]</scope>
    <source>
        <strain evidence="2">ATCC 23193 / DSM 2154 / NCIB 8452 / DL</strain>
    </source>
</reference>
<protein>
    <submittedName>
        <fullName evidence="1">Uncharacterized protein</fullName>
    </submittedName>
</protein>
<proteinExistence type="predicted"/>
<dbReference type="eggNOG" id="ENOG502Z8IF">
    <property type="taxonomic scope" value="Bacteria"/>
</dbReference>
<dbReference type="InterPro" id="IPR046653">
    <property type="entry name" value="DUF6765"/>
</dbReference>
<sequence>MYSRNWGGRSIKRDAHYYAILAFCQACGFKKEAAYQVAYASQFVDDAKVNHIVLKENTHLEHDRIDNKPSFFNMATCHSYFRIKTFNYEAMINNTTAFHFVPGCKGENFSRKLRCAKESPVILDLLQEVLQKDDLIKLGIVLHVYADSYSHQGFSGILSKVNDIKECKVKTKGLPVFFDRVIQLLKRLDRNRYEAFFDSAVPAYGHGQALDYPDCPYLTWSYQYDYSDEFRGSYKRVEINNPKRYKQAFTKIQKHLKAYLENHPQYRDTEIGFQDFDILMDALVAKTTDGSRERNWRKLLMAQGLFGIGDLDWITYDDTRWLREAFANFEAKKFHERKVEEVELADGFANSHWYRFYLAVKWYKSRFFQYCTKYQLVIPR</sequence>
<evidence type="ECO:0000313" key="2">
    <source>
        <dbReference type="Proteomes" id="UP000009234"/>
    </source>
</evidence>